<reference evidence="1 2" key="1">
    <citation type="submission" date="2018-02" db="EMBL/GenBank/DDBJ databases">
        <title>Comparative analysis of genomes of three Brevibacillus laterosporus strains producers of potent antimicrobials isolated from silage.</title>
        <authorList>
            <person name="Kojic M."/>
            <person name="Miljkovic M."/>
            <person name="Studholme D."/>
            <person name="Filipic B."/>
        </authorList>
    </citation>
    <scope>NUCLEOTIDE SEQUENCE [LARGE SCALE GENOMIC DNA]</scope>
    <source>
        <strain evidence="1 2">BGSP11</strain>
    </source>
</reference>
<dbReference type="Proteomes" id="UP000239759">
    <property type="component" value="Unassembled WGS sequence"/>
</dbReference>
<accession>A0AAP8QGP5</accession>
<gene>
    <name evidence="1" type="ORF">C4A77_00340</name>
</gene>
<organism evidence="1 2">
    <name type="scientific">Brevibacillus laterosporus</name>
    <name type="common">Bacillus laterosporus</name>
    <dbReference type="NCBI Taxonomy" id="1465"/>
    <lineage>
        <taxon>Bacteria</taxon>
        <taxon>Bacillati</taxon>
        <taxon>Bacillota</taxon>
        <taxon>Bacilli</taxon>
        <taxon>Bacillales</taxon>
        <taxon>Paenibacillaceae</taxon>
        <taxon>Brevibacillus</taxon>
    </lineage>
</organism>
<protein>
    <submittedName>
        <fullName evidence="1">Uncharacterized protein</fullName>
    </submittedName>
</protein>
<evidence type="ECO:0000313" key="2">
    <source>
        <dbReference type="Proteomes" id="UP000239759"/>
    </source>
</evidence>
<dbReference type="RefSeq" id="WP_104030268.1">
    <property type="nucleotide sequence ID" value="NZ_JARMDU010000001.1"/>
</dbReference>
<dbReference type="EMBL" id="PRKQ01000001">
    <property type="protein sequence ID" value="PPB12867.1"/>
    <property type="molecule type" value="Genomic_DNA"/>
</dbReference>
<dbReference type="AlphaFoldDB" id="A0AAP8QGP5"/>
<proteinExistence type="predicted"/>
<sequence length="93" mass="10874">MKEIPIDIFKCTFNYRSETRTWTWELVANAKEARNIDPNYKLASLKDLHDYVAASGYIFEGIVRVLEGEFKWVELTIEEGEDFCEYVSTSIII</sequence>
<name>A0AAP8QGP5_BRELA</name>
<comment type="caution">
    <text evidence="1">The sequence shown here is derived from an EMBL/GenBank/DDBJ whole genome shotgun (WGS) entry which is preliminary data.</text>
</comment>
<evidence type="ECO:0000313" key="1">
    <source>
        <dbReference type="EMBL" id="PPB12867.1"/>
    </source>
</evidence>